<accession>A0A4Y2UUJ0</accession>
<dbReference type="EMBL" id="BGPR01040357">
    <property type="protein sequence ID" value="GBO16463.1"/>
    <property type="molecule type" value="Genomic_DNA"/>
</dbReference>
<dbReference type="AlphaFoldDB" id="A0A4Y2UUJ0"/>
<organism evidence="1 2">
    <name type="scientific">Araneus ventricosus</name>
    <name type="common">Orbweaver spider</name>
    <name type="synonym">Epeira ventricosa</name>
    <dbReference type="NCBI Taxonomy" id="182803"/>
    <lineage>
        <taxon>Eukaryota</taxon>
        <taxon>Metazoa</taxon>
        <taxon>Ecdysozoa</taxon>
        <taxon>Arthropoda</taxon>
        <taxon>Chelicerata</taxon>
        <taxon>Arachnida</taxon>
        <taxon>Araneae</taxon>
        <taxon>Araneomorphae</taxon>
        <taxon>Entelegynae</taxon>
        <taxon>Araneoidea</taxon>
        <taxon>Araneidae</taxon>
        <taxon>Araneus</taxon>
    </lineage>
</organism>
<name>A0A4Y2UUJ0_ARAVE</name>
<comment type="caution">
    <text evidence="1">The sequence shown here is derived from an EMBL/GenBank/DDBJ whole genome shotgun (WGS) entry which is preliminary data.</text>
</comment>
<protein>
    <submittedName>
        <fullName evidence="1">Uncharacterized protein</fullName>
    </submittedName>
</protein>
<feature type="non-terminal residue" evidence="1">
    <location>
        <position position="86"/>
    </location>
</feature>
<gene>
    <name evidence="1" type="ORF">AVEN_95086_1</name>
</gene>
<evidence type="ECO:0000313" key="1">
    <source>
        <dbReference type="EMBL" id="GBO16463.1"/>
    </source>
</evidence>
<keyword evidence="2" id="KW-1185">Reference proteome</keyword>
<evidence type="ECO:0000313" key="2">
    <source>
        <dbReference type="Proteomes" id="UP000499080"/>
    </source>
</evidence>
<proteinExistence type="predicted"/>
<reference evidence="1 2" key="1">
    <citation type="journal article" date="2019" name="Sci. Rep.">
        <title>Orb-weaving spider Araneus ventricosus genome elucidates the spidroin gene catalogue.</title>
        <authorList>
            <person name="Kono N."/>
            <person name="Nakamura H."/>
            <person name="Ohtoshi R."/>
            <person name="Moran D.A.P."/>
            <person name="Shinohara A."/>
            <person name="Yoshida Y."/>
            <person name="Fujiwara M."/>
            <person name="Mori M."/>
            <person name="Tomita M."/>
            <person name="Arakawa K."/>
        </authorList>
    </citation>
    <scope>NUCLEOTIDE SEQUENCE [LARGE SCALE GENOMIC DNA]</scope>
</reference>
<sequence length="86" mass="9807">MRTTPELVLPLEISAPHQWKVVWTTTSDLTFSKPTYTENLQWNQVSNLEPSGAEAETYHQASATQFSGQIGKQFFAEKESNFSKKR</sequence>
<dbReference type="Proteomes" id="UP000499080">
    <property type="component" value="Unassembled WGS sequence"/>
</dbReference>